<reference evidence="1" key="2">
    <citation type="journal article" date="2015" name="Data Brief">
        <title>Shoot transcriptome of the giant reed, Arundo donax.</title>
        <authorList>
            <person name="Barrero R.A."/>
            <person name="Guerrero F.D."/>
            <person name="Moolhuijzen P."/>
            <person name="Goolsby J.A."/>
            <person name="Tidwell J."/>
            <person name="Bellgard S.E."/>
            <person name="Bellgard M.I."/>
        </authorList>
    </citation>
    <scope>NUCLEOTIDE SEQUENCE</scope>
    <source>
        <tissue evidence="1">Shoot tissue taken approximately 20 cm above the soil surface</tissue>
    </source>
</reference>
<dbReference type="AlphaFoldDB" id="A0A0A8YFS3"/>
<evidence type="ECO:0000313" key="1">
    <source>
        <dbReference type="EMBL" id="JAD25089.1"/>
    </source>
</evidence>
<organism evidence="1">
    <name type="scientific">Arundo donax</name>
    <name type="common">Giant reed</name>
    <name type="synonym">Donax arundinaceus</name>
    <dbReference type="NCBI Taxonomy" id="35708"/>
    <lineage>
        <taxon>Eukaryota</taxon>
        <taxon>Viridiplantae</taxon>
        <taxon>Streptophyta</taxon>
        <taxon>Embryophyta</taxon>
        <taxon>Tracheophyta</taxon>
        <taxon>Spermatophyta</taxon>
        <taxon>Magnoliopsida</taxon>
        <taxon>Liliopsida</taxon>
        <taxon>Poales</taxon>
        <taxon>Poaceae</taxon>
        <taxon>PACMAD clade</taxon>
        <taxon>Arundinoideae</taxon>
        <taxon>Arundineae</taxon>
        <taxon>Arundo</taxon>
    </lineage>
</organism>
<dbReference type="EMBL" id="GBRH01272806">
    <property type="protein sequence ID" value="JAD25089.1"/>
    <property type="molecule type" value="Transcribed_RNA"/>
</dbReference>
<sequence>MCICRQIICGIRDLKQYEHICHGLEEPTNKFGRNA</sequence>
<protein>
    <submittedName>
        <fullName evidence="1">Uncharacterized protein</fullName>
    </submittedName>
</protein>
<proteinExistence type="predicted"/>
<reference evidence="1" key="1">
    <citation type="submission" date="2014-09" db="EMBL/GenBank/DDBJ databases">
        <authorList>
            <person name="Magalhaes I.L.F."/>
            <person name="Oliveira U."/>
            <person name="Santos F.R."/>
            <person name="Vidigal T.H.D.A."/>
            <person name="Brescovit A.D."/>
            <person name="Santos A.J."/>
        </authorList>
    </citation>
    <scope>NUCLEOTIDE SEQUENCE</scope>
    <source>
        <tissue evidence="1">Shoot tissue taken approximately 20 cm above the soil surface</tissue>
    </source>
</reference>
<name>A0A0A8YFS3_ARUDO</name>
<accession>A0A0A8YFS3</accession>